<evidence type="ECO:0000313" key="4">
    <source>
        <dbReference type="Proteomes" id="UP000030341"/>
    </source>
</evidence>
<feature type="domain" description="DUF4842" evidence="2">
    <location>
        <begin position="274"/>
        <end position="471"/>
    </location>
</feature>
<dbReference type="Pfam" id="PF16130">
    <property type="entry name" value="DUF4842"/>
    <property type="match status" value="1"/>
</dbReference>
<gene>
    <name evidence="3" type="ORF">OM33_02510</name>
</gene>
<dbReference type="NCBIfam" id="TIGR04456">
    <property type="entry name" value="LruC_dom"/>
    <property type="match status" value="1"/>
</dbReference>
<accession>A0A0A7EC52</accession>
<evidence type="ECO:0000256" key="1">
    <source>
        <dbReference type="SAM" id="SignalP"/>
    </source>
</evidence>
<dbReference type="InterPro" id="IPR032295">
    <property type="entry name" value="DUF4842"/>
</dbReference>
<dbReference type="AlphaFoldDB" id="A0A0A7EC52"/>
<feature type="chain" id="PRO_5002037804" description="DUF4842 domain-containing protein" evidence="1">
    <location>
        <begin position="18"/>
        <end position="489"/>
    </location>
</feature>
<evidence type="ECO:0000259" key="2">
    <source>
        <dbReference type="Pfam" id="PF16130"/>
    </source>
</evidence>
<dbReference type="KEGG" id="pseo:OM33_02510"/>
<keyword evidence="4" id="KW-1185">Reference proteome</keyword>
<proteinExistence type="predicted"/>
<dbReference type="Proteomes" id="UP000030341">
    <property type="component" value="Chromosome 1"/>
</dbReference>
<evidence type="ECO:0000313" key="3">
    <source>
        <dbReference type="EMBL" id="AIY64149.1"/>
    </source>
</evidence>
<dbReference type="OrthoDB" id="1204817at2"/>
<name>A0A0A7EC52_9GAMM</name>
<dbReference type="InterPro" id="IPR031025">
    <property type="entry name" value="LruC_dom"/>
</dbReference>
<dbReference type="EMBL" id="CP009888">
    <property type="protein sequence ID" value="AIY64149.1"/>
    <property type="molecule type" value="Genomic_DNA"/>
</dbReference>
<dbReference type="HOGENOM" id="CLU_550779_0_0_6"/>
<feature type="signal peptide" evidence="1">
    <location>
        <begin position="1"/>
        <end position="17"/>
    </location>
</feature>
<protein>
    <recommendedName>
        <fullName evidence="2">DUF4842 domain-containing protein</fullName>
    </recommendedName>
</protein>
<reference evidence="3 4" key="1">
    <citation type="submission" date="2014-11" db="EMBL/GenBank/DDBJ databases">
        <title>Complete Genome Sequence of Pseudoalteromonas sp. Strain OCN003 Isolated from Kaneohe Bay, Oahu, Hawaii.</title>
        <authorList>
            <person name="Beurmann S."/>
            <person name="Videau P."/>
            <person name="Ushijima B."/>
            <person name="Smith A.M."/>
            <person name="Aeby G.S."/>
            <person name="Callahan S.M."/>
            <person name="Belcaid M."/>
        </authorList>
    </citation>
    <scope>NUCLEOTIDE SEQUENCE [LARGE SCALE GENOMIC DNA]</scope>
    <source>
        <strain evidence="3 4">OCN003</strain>
    </source>
</reference>
<dbReference type="STRING" id="1348114.OM33_02510"/>
<organism evidence="3 4">
    <name type="scientific">Pseudoalteromonas piratica</name>
    <dbReference type="NCBI Taxonomy" id="1348114"/>
    <lineage>
        <taxon>Bacteria</taxon>
        <taxon>Pseudomonadati</taxon>
        <taxon>Pseudomonadota</taxon>
        <taxon>Gammaproteobacteria</taxon>
        <taxon>Alteromonadales</taxon>
        <taxon>Pseudoalteromonadaceae</taxon>
        <taxon>Pseudoalteromonas</taxon>
    </lineage>
</organism>
<dbReference type="RefSeq" id="WP_038638332.1">
    <property type="nucleotide sequence ID" value="NZ_CP009888.1"/>
</dbReference>
<dbReference type="eggNOG" id="COG3391">
    <property type="taxonomic scope" value="Bacteria"/>
</dbReference>
<keyword evidence="1" id="KW-0732">Signal</keyword>
<sequence length="489" mass="54281">MKLFYLFIALYCSAAFSLDSVKLKDTIKQGYGYIDLFRAQQSKNNLTASDLEFLRVSSSGNLVFAVDINEAANGTEKASTQGVTVDSVSLIIVRQGIESRYSQFSTPTSSLVARIGETTREFHYTLIGETGSSRITGSGLNDITAAFDSLLTVEVPDSIENADEAYLEVRLMQTNTSLGDPEAFYDYTAGFEDLALVNPSDAQFLADLSPGVDEAPLVVAQSQVTNPVDAWVYYPSSTSYYVVAYEDQYPNRGDYDFNDLVVGYRVGFGMTDTQVTSVIGVGYMIARGASANHNWHLHIPFSEQVSGNALVNLFKPDSTEQIDGYPQLQSIENRLNLKLYENTKHLMKVEGSDFANTLASQTPVKGHKFSFSFDLDNPISFSAIPAAPYDPYLHVLTTGYEIHLSGHLPQLSHSTNSGDVSTDFKDQAGYPYALVFPDQWLPPLEYTDLGDAYDNFVDYTMHSTQEYETWYKNPKQGKTKSISSAFWKW</sequence>